<dbReference type="GO" id="GO:0005737">
    <property type="term" value="C:cytoplasm"/>
    <property type="evidence" value="ECO:0007669"/>
    <property type="project" value="TreeGrafter"/>
</dbReference>
<proteinExistence type="predicted"/>
<dbReference type="KEGG" id="cate:C2869_12110"/>
<reference evidence="3 4" key="1">
    <citation type="submission" date="2018-01" db="EMBL/GenBank/DDBJ databases">
        <title>Genome sequence of a Cantenovulum-like bacteria.</title>
        <authorList>
            <person name="Tan W.R."/>
            <person name="Lau N.-S."/>
            <person name="Go F."/>
            <person name="Amirul A.-A.A."/>
        </authorList>
    </citation>
    <scope>NUCLEOTIDE SEQUENCE [LARGE SCALE GENOMIC DNA]</scope>
    <source>
        <strain evidence="3 4">CCB-QB4</strain>
    </source>
</reference>
<keyword evidence="4" id="KW-1185">Reference proteome</keyword>
<dbReference type="SUPFAM" id="SSF56235">
    <property type="entry name" value="N-terminal nucleophile aminohydrolases (Ntn hydrolases)"/>
    <property type="match status" value="1"/>
</dbReference>
<gene>
    <name evidence="3" type="ORF">C2869_12110</name>
</gene>
<dbReference type="GO" id="GO:0006751">
    <property type="term" value="P:glutathione catabolic process"/>
    <property type="evidence" value="ECO:0007669"/>
    <property type="project" value="TreeGrafter"/>
</dbReference>
<dbReference type="RefSeq" id="WP_108603180.1">
    <property type="nucleotide sequence ID" value="NZ_CP026604.1"/>
</dbReference>
<dbReference type="EMBL" id="CP026604">
    <property type="protein sequence ID" value="AWB67131.1"/>
    <property type="molecule type" value="Genomic_DNA"/>
</dbReference>
<dbReference type="GO" id="GO:0016740">
    <property type="term" value="F:transferase activity"/>
    <property type="evidence" value="ECO:0007669"/>
    <property type="project" value="UniProtKB-KW"/>
</dbReference>
<dbReference type="InterPro" id="IPR052373">
    <property type="entry name" value="Gamma-glu_amide_hydrolase"/>
</dbReference>
<evidence type="ECO:0000313" key="4">
    <source>
        <dbReference type="Proteomes" id="UP000244441"/>
    </source>
</evidence>
<dbReference type="Gene3D" id="3.60.20.10">
    <property type="entry name" value="Glutamine Phosphoribosylpyrophosphate, subunit 1, domain 1"/>
    <property type="match status" value="1"/>
</dbReference>
<dbReference type="AlphaFoldDB" id="A0A2S0VSD5"/>
<dbReference type="CDD" id="cd01908">
    <property type="entry name" value="YafJ"/>
    <property type="match status" value="1"/>
</dbReference>
<dbReference type="PROSITE" id="PS51278">
    <property type="entry name" value="GATASE_TYPE_2"/>
    <property type="match status" value="1"/>
</dbReference>
<dbReference type="PANTHER" id="PTHR43187">
    <property type="entry name" value="GLUTAMINE AMIDOTRANSFERASE DUG3-RELATED"/>
    <property type="match status" value="1"/>
</dbReference>
<name>A0A2S0VSD5_9ALTE</name>
<evidence type="ECO:0000256" key="1">
    <source>
        <dbReference type="ARBA" id="ARBA00022962"/>
    </source>
</evidence>
<dbReference type="GO" id="GO:0008242">
    <property type="term" value="F:omega peptidase activity"/>
    <property type="evidence" value="ECO:0007669"/>
    <property type="project" value="TreeGrafter"/>
</dbReference>
<protein>
    <submittedName>
        <fullName evidence="3">Class II glutamine amidotransferase</fullName>
    </submittedName>
</protein>
<accession>A0A2S0VSD5</accession>
<sequence length="292" mass="32893">MCRFFTYSGPAILMQDLLVDACNSLVQQSKSAKKTHLPVNGDGFGLGWYPLHNDPEPGTFVSVEPAWRNKNLRQLASKIKAKHFFAHVRDASGGLAVNLQNCHPFQYKNLLWMHNGWLDGFELIKRKLIAELDDPAYQLIEGSTDSEHAFALFMQQVKMASNISRSTMVEALLATMQRIMQLRKQANINNNAFMNFAVTNGVDTIATRFSSDEQVQPSSLFYAQGKLVRCRAGELCLIQPESPEENSIIIASEPLTKDRPSWIKVERNHMVIARGNESVEMLPIPLPFQKSL</sequence>
<dbReference type="PANTHER" id="PTHR43187:SF1">
    <property type="entry name" value="GLUTAMINE AMIDOTRANSFERASE DUG3-RELATED"/>
    <property type="match status" value="1"/>
</dbReference>
<keyword evidence="3" id="KW-0808">Transferase</keyword>
<organism evidence="3 4">
    <name type="scientific">Saccharobesus litoralis</name>
    <dbReference type="NCBI Taxonomy" id="2172099"/>
    <lineage>
        <taxon>Bacteria</taxon>
        <taxon>Pseudomonadati</taxon>
        <taxon>Pseudomonadota</taxon>
        <taxon>Gammaproteobacteria</taxon>
        <taxon>Alteromonadales</taxon>
        <taxon>Alteromonadaceae</taxon>
        <taxon>Saccharobesus</taxon>
    </lineage>
</organism>
<feature type="domain" description="Glutamine amidotransferase type-2" evidence="2">
    <location>
        <begin position="2"/>
        <end position="292"/>
    </location>
</feature>
<dbReference type="InterPro" id="IPR017932">
    <property type="entry name" value="GATase_2_dom"/>
</dbReference>
<dbReference type="GO" id="GO:0061672">
    <property type="term" value="C:glutathione hydrolase complex"/>
    <property type="evidence" value="ECO:0007669"/>
    <property type="project" value="TreeGrafter"/>
</dbReference>
<evidence type="ECO:0000259" key="2">
    <source>
        <dbReference type="PROSITE" id="PS51278"/>
    </source>
</evidence>
<dbReference type="OrthoDB" id="9804310at2"/>
<dbReference type="Proteomes" id="UP000244441">
    <property type="component" value="Chromosome"/>
</dbReference>
<dbReference type="Pfam" id="PF13230">
    <property type="entry name" value="GATase_4"/>
    <property type="match status" value="1"/>
</dbReference>
<dbReference type="InterPro" id="IPR026869">
    <property type="entry name" value="EgtC-like"/>
</dbReference>
<keyword evidence="1 3" id="KW-0315">Glutamine amidotransferase</keyword>
<evidence type="ECO:0000313" key="3">
    <source>
        <dbReference type="EMBL" id="AWB67131.1"/>
    </source>
</evidence>
<dbReference type="InterPro" id="IPR029055">
    <property type="entry name" value="Ntn_hydrolases_N"/>
</dbReference>